<feature type="region of interest" description="Disordered" evidence="1">
    <location>
        <begin position="67"/>
        <end position="91"/>
    </location>
</feature>
<dbReference type="EMBL" id="JACDTY010000004">
    <property type="protein sequence ID" value="MBA1140682.1"/>
    <property type="molecule type" value="Genomic_DNA"/>
</dbReference>
<comment type="caution">
    <text evidence="2">The sequence shown here is derived from an EMBL/GenBank/DDBJ whole genome shotgun (WGS) entry which is preliminary data.</text>
</comment>
<proteinExistence type="predicted"/>
<dbReference type="Proteomes" id="UP000558284">
    <property type="component" value="Unassembled WGS sequence"/>
</dbReference>
<evidence type="ECO:0000256" key="1">
    <source>
        <dbReference type="SAM" id="MobiDB-lite"/>
    </source>
</evidence>
<feature type="compositionally biased region" description="Acidic residues" evidence="1">
    <location>
        <begin position="69"/>
        <end position="78"/>
    </location>
</feature>
<protein>
    <submittedName>
        <fullName evidence="2">Uncharacterized protein</fullName>
    </submittedName>
</protein>
<dbReference type="RefSeq" id="WP_181057351.1">
    <property type="nucleotide sequence ID" value="NZ_JACDTY010000004.1"/>
</dbReference>
<evidence type="ECO:0000313" key="2">
    <source>
        <dbReference type="EMBL" id="MBA1140682.1"/>
    </source>
</evidence>
<name>A0A838B3X8_9HYPH</name>
<keyword evidence="3" id="KW-1185">Reference proteome</keyword>
<dbReference type="AlphaFoldDB" id="A0A838B3X8"/>
<accession>A0A838B3X8</accession>
<organism evidence="2 3">
    <name type="scientific">Mesorhizobium neociceri</name>
    <dbReference type="NCBI Taxonomy" id="1307853"/>
    <lineage>
        <taxon>Bacteria</taxon>
        <taxon>Pseudomonadati</taxon>
        <taxon>Pseudomonadota</taxon>
        <taxon>Alphaproteobacteria</taxon>
        <taxon>Hyphomicrobiales</taxon>
        <taxon>Phyllobacteriaceae</taxon>
        <taxon>Mesorhizobium</taxon>
    </lineage>
</organism>
<evidence type="ECO:0000313" key="3">
    <source>
        <dbReference type="Proteomes" id="UP000558284"/>
    </source>
</evidence>
<sequence>MAEHLKPRAADDLLRLIIGSHHHHIIGDTIYLERLSVLARIGPAKHPATQYAAATLNEHTFVLNSESFSEGEGDEGSSDADRGAGTTEVGPDEDGYLHLITTAGVHPFDDDFFPSIPHGHLRKGEWGKLDAYLGWVYEDPSNRSRQSRRIKRNSIVALWNDNTFRDFASDAIDYHLNRFPKFQWRVASPRKLPRKRI</sequence>
<reference evidence="2 3" key="1">
    <citation type="submission" date="2020-07" db="EMBL/GenBank/DDBJ databases">
        <title>Definition of the novel symbiovar canariense within Mesorhizobium novociceri, a new species of genus Mesorhizobium nodulating Cicer canariense in the Caldera de Taburiente National Park (La Palma, Canary Islands).</title>
        <authorList>
            <person name="Leon-Barrios M."/>
            <person name="Perez-Yepez J."/>
            <person name="Flores-Felix J.D."/>
            <person name="Ramirez-Baena M.H."/>
            <person name="Pulido-Suarez L."/>
            <person name="Igual J.M."/>
            <person name="Velazquez E."/>
            <person name="Peix A."/>
        </authorList>
    </citation>
    <scope>NUCLEOTIDE SEQUENCE [LARGE SCALE GENOMIC DNA]</scope>
    <source>
        <strain evidence="2 3">CCANP35</strain>
    </source>
</reference>
<gene>
    <name evidence="2" type="ORF">H0241_10490</name>
</gene>